<dbReference type="Proteomes" id="UP000283509">
    <property type="component" value="Unassembled WGS sequence"/>
</dbReference>
<reference evidence="2 3" key="1">
    <citation type="submission" date="2018-04" db="EMBL/GenBank/DDBJ databases">
        <authorList>
            <person name="Zhang X."/>
            <person name="Yuan J."/>
            <person name="Li F."/>
            <person name="Xiang J."/>
        </authorList>
    </citation>
    <scope>NUCLEOTIDE SEQUENCE [LARGE SCALE GENOMIC DNA]</scope>
    <source>
        <tissue evidence="2">Muscle</tissue>
    </source>
</reference>
<accession>A0A423U4P0</accession>
<protein>
    <submittedName>
        <fullName evidence="2">Uncharacterized protein</fullName>
    </submittedName>
</protein>
<dbReference type="STRING" id="6689.A0A423U4P0"/>
<keyword evidence="1" id="KW-0175">Coiled coil</keyword>
<name>A0A423U4P0_PENVA</name>
<evidence type="ECO:0000313" key="2">
    <source>
        <dbReference type="EMBL" id="ROT83665.1"/>
    </source>
</evidence>
<feature type="coiled-coil region" evidence="1">
    <location>
        <begin position="215"/>
        <end position="242"/>
    </location>
</feature>
<keyword evidence="3" id="KW-1185">Reference proteome</keyword>
<gene>
    <name evidence="2" type="ORF">C7M84_023153</name>
</gene>
<evidence type="ECO:0000313" key="3">
    <source>
        <dbReference type="Proteomes" id="UP000283509"/>
    </source>
</evidence>
<proteinExistence type="predicted"/>
<sequence length="275" mass="30965">MQKLVKGRFGYIIRVVGVSQSRWARQMLTSRQDHEKVRTVVVPVVRHYSSLRPLRGDLLKFPGPNYGIPSRGIGMIVARVLRGALKIRYLLLGGTIAGGSALAKTYEQWKEALPDTKFLEELMPSQEELDAIRTALISYRDKIKDSVPDFTLDPKLKELGESKYDQLVLWFKERLDDAIKAAEEEKTEGSGFFTDDFSSDLKQHAISFSAMGSAAEKEREKAELLRLRLSQIEAELQEKTEMASIITGVDVRCSYVQPPRIENSSNDNNLGGDND</sequence>
<dbReference type="OrthoDB" id="415706at2759"/>
<evidence type="ECO:0000256" key="1">
    <source>
        <dbReference type="SAM" id="Coils"/>
    </source>
</evidence>
<organism evidence="2 3">
    <name type="scientific">Penaeus vannamei</name>
    <name type="common">Whiteleg shrimp</name>
    <name type="synonym">Litopenaeus vannamei</name>
    <dbReference type="NCBI Taxonomy" id="6689"/>
    <lineage>
        <taxon>Eukaryota</taxon>
        <taxon>Metazoa</taxon>
        <taxon>Ecdysozoa</taxon>
        <taxon>Arthropoda</taxon>
        <taxon>Crustacea</taxon>
        <taxon>Multicrustacea</taxon>
        <taxon>Malacostraca</taxon>
        <taxon>Eumalacostraca</taxon>
        <taxon>Eucarida</taxon>
        <taxon>Decapoda</taxon>
        <taxon>Dendrobranchiata</taxon>
        <taxon>Penaeoidea</taxon>
        <taxon>Penaeidae</taxon>
        <taxon>Penaeus</taxon>
    </lineage>
</organism>
<reference evidence="2 3" key="2">
    <citation type="submission" date="2019-01" db="EMBL/GenBank/DDBJ databases">
        <title>The decoding of complex shrimp genome reveals the adaptation for benthos swimmer, frequently molting mechanism and breeding impact on genome.</title>
        <authorList>
            <person name="Sun Y."/>
            <person name="Gao Y."/>
            <person name="Yu Y."/>
        </authorList>
    </citation>
    <scope>NUCLEOTIDE SEQUENCE [LARGE SCALE GENOMIC DNA]</scope>
    <source>
        <tissue evidence="2">Muscle</tissue>
    </source>
</reference>
<comment type="caution">
    <text evidence="2">The sequence shown here is derived from an EMBL/GenBank/DDBJ whole genome shotgun (WGS) entry which is preliminary data.</text>
</comment>
<dbReference type="AlphaFoldDB" id="A0A423U4P0"/>
<dbReference type="EMBL" id="QCYY01000653">
    <property type="protein sequence ID" value="ROT83665.1"/>
    <property type="molecule type" value="Genomic_DNA"/>
</dbReference>